<evidence type="ECO:0000313" key="3">
    <source>
        <dbReference type="EMBL" id="MBP1920808.1"/>
    </source>
</evidence>
<dbReference type="PANTHER" id="PTHR30349:SF64">
    <property type="entry name" value="PROPHAGE INTEGRASE INTD-RELATED"/>
    <property type="match status" value="1"/>
</dbReference>
<evidence type="ECO:0000256" key="1">
    <source>
        <dbReference type="ARBA" id="ARBA00023172"/>
    </source>
</evidence>
<name>A0ABS4G8A8_9CLOT</name>
<comment type="caution">
    <text evidence="3">The sequence shown here is derived from an EMBL/GenBank/DDBJ whole genome shotgun (WGS) entry which is preliminary data.</text>
</comment>
<accession>A0ABS4G8A8</accession>
<dbReference type="InterPro" id="IPR050090">
    <property type="entry name" value="Tyrosine_recombinase_XerCD"/>
</dbReference>
<dbReference type="EMBL" id="JAGGKC010000042">
    <property type="protein sequence ID" value="MBP1920808.1"/>
    <property type="molecule type" value="Genomic_DNA"/>
</dbReference>
<sequence length="229" mass="27135">MPPDVPRKEKSTYIPHAFTSEELERFFHECDSLPPYAHTMEQRSRQITLPVFYRLLYSSGIRTNEARMLKREAVNMSTGVMDIRYSKGHDQHYIVLHDSMLRLMQTYDQAIGKLYPDRAYFFPAKNGGFHTRSWVQKNFRQLWDAVNRSRATAYELRHHYAIENINRWVGEGFGFDDKLLYLSKSMGHTAIESTRYYYYLVPGMSHFLEKHTEDGFNALIPEVDDEDWE</sequence>
<feature type="domain" description="Tyr recombinase" evidence="2">
    <location>
        <begin position="13"/>
        <end position="212"/>
    </location>
</feature>
<reference evidence="3 4" key="1">
    <citation type="submission" date="2021-03" db="EMBL/GenBank/DDBJ databases">
        <title>Genomic Encyclopedia of Type Strains, Phase IV (KMG-IV): sequencing the most valuable type-strain genomes for metagenomic binning, comparative biology and taxonomic classification.</title>
        <authorList>
            <person name="Goeker M."/>
        </authorList>
    </citation>
    <scope>NUCLEOTIDE SEQUENCE [LARGE SCALE GENOMIC DNA]</scope>
    <source>
        <strain evidence="3 4">DSM 6139</strain>
    </source>
</reference>
<dbReference type="PANTHER" id="PTHR30349">
    <property type="entry name" value="PHAGE INTEGRASE-RELATED"/>
    <property type="match status" value="1"/>
</dbReference>
<keyword evidence="1" id="KW-0233">DNA recombination</keyword>
<dbReference type="InterPro" id="IPR002104">
    <property type="entry name" value="Integrase_catalytic"/>
</dbReference>
<dbReference type="Proteomes" id="UP001519271">
    <property type="component" value="Unassembled WGS sequence"/>
</dbReference>
<evidence type="ECO:0000313" key="4">
    <source>
        <dbReference type="Proteomes" id="UP001519271"/>
    </source>
</evidence>
<dbReference type="SUPFAM" id="SSF56349">
    <property type="entry name" value="DNA breaking-rejoining enzymes"/>
    <property type="match status" value="1"/>
</dbReference>
<dbReference type="InterPro" id="IPR013762">
    <property type="entry name" value="Integrase-like_cat_sf"/>
</dbReference>
<dbReference type="Pfam" id="PF00589">
    <property type="entry name" value="Phage_integrase"/>
    <property type="match status" value="1"/>
</dbReference>
<gene>
    <name evidence="3" type="ORF">J2Z34_003325</name>
</gene>
<keyword evidence="4" id="KW-1185">Reference proteome</keyword>
<organism evidence="3 4">
    <name type="scientific">Youngiibacter multivorans</name>
    <dbReference type="NCBI Taxonomy" id="937251"/>
    <lineage>
        <taxon>Bacteria</taxon>
        <taxon>Bacillati</taxon>
        <taxon>Bacillota</taxon>
        <taxon>Clostridia</taxon>
        <taxon>Eubacteriales</taxon>
        <taxon>Clostridiaceae</taxon>
        <taxon>Youngiibacter</taxon>
    </lineage>
</organism>
<proteinExistence type="predicted"/>
<dbReference type="InterPro" id="IPR011010">
    <property type="entry name" value="DNA_brk_join_enz"/>
</dbReference>
<evidence type="ECO:0000259" key="2">
    <source>
        <dbReference type="PROSITE" id="PS51898"/>
    </source>
</evidence>
<protein>
    <submittedName>
        <fullName evidence="3">Integrase</fullName>
    </submittedName>
</protein>
<dbReference type="PROSITE" id="PS51898">
    <property type="entry name" value="TYR_RECOMBINASE"/>
    <property type="match status" value="1"/>
</dbReference>
<dbReference type="Gene3D" id="1.10.443.10">
    <property type="entry name" value="Intergrase catalytic core"/>
    <property type="match status" value="1"/>
</dbReference>